<evidence type="ECO:0000313" key="7">
    <source>
        <dbReference type="EMBL" id="CAL8123694.1"/>
    </source>
</evidence>
<feature type="domain" description="LIM zinc-binding" evidence="6">
    <location>
        <begin position="75"/>
        <end position="136"/>
    </location>
</feature>
<feature type="domain" description="LIM zinc-binding" evidence="6">
    <location>
        <begin position="318"/>
        <end position="381"/>
    </location>
</feature>
<feature type="domain" description="LIM zinc-binding" evidence="6">
    <location>
        <begin position="197"/>
        <end position="258"/>
    </location>
</feature>
<keyword evidence="8" id="KW-1185">Reference proteome</keyword>
<organism evidence="7 8">
    <name type="scientific">Orchesella dallaii</name>
    <dbReference type="NCBI Taxonomy" id="48710"/>
    <lineage>
        <taxon>Eukaryota</taxon>
        <taxon>Metazoa</taxon>
        <taxon>Ecdysozoa</taxon>
        <taxon>Arthropoda</taxon>
        <taxon>Hexapoda</taxon>
        <taxon>Collembola</taxon>
        <taxon>Entomobryomorpha</taxon>
        <taxon>Entomobryoidea</taxon>
        <taxon>Orchesellidae</taxon>
        <taxon>Orchesellinae</taxon>
        <taxon>Orchesella</taxon>
    </lineage>
</organism>
<dbReference type="InterPro" id="IPR001781">
    <property type="entry name" value="Znf_LIM"/>
</dbReference>
<reference evidence="7 8" key="1">
    <citation type="submission" date="2024-08" db="EMBL/GenBank/DDBJ databases">
        <authorList>
            <person name="Cucini C."/>
            <person name="Frati F."/>
        </authorList>
    </citation>
    <scope>NUCLEOTIDE SEQUENCE [LARGE SCALE GENOMIC DNA]</scope>
</reference>
<feature type="compositionally biased region" description="Low complexity" evidence="5">
    <location>
        <begin position="43"/>
        <end position="55"/>
    </location>
</feature>
<accession>A0ABP1RFF0</accession>
<dbReference type="PROSITE" id="PS50023">
    <property type="entry name" value="LIM_DOMAIN_2"/>
    <property type="match status" value="3"/>
</dbReference>
<evidence type="ECO:0000256" key="3">
    <source>
        <dbReference type="ARBA" id="ARBA00023038"/>
    </source>
</evidence>
<keyword evidence="2 4" id="KW-0862">Zinc</keyword>
<evidence type="ECO:0000256" key="4">
    <source>
        <dbReference type="PROSITE-ProRule" id="PRU00125"/>
    </source>
</evidence>
<keyword evidence="3 4" id="KW-0440">LIM domain</keyword>
<protein>
    <recommendedName>
        <fullName evidence="6">LIM zinc-binding domain-containing protein</fullName>
    </recommendedName>
</protein>
<evidence type="ECO:0000256" key="5">
    <source>
        <dbReference type="SAM" id="MobiDB-lite"/>
    </source>
</evidence>
<feature type="compositionally biased region" description="Polar residues" evidence="5">
    <location>
        <begin position="22"/>
        <end position="35"/>
    </location>
</feature>
<dbReference type="InterPro" id="IPR050604">
    <property type="entry name" value="PDZ-LIM_domain"/>
</dbReference>
<dbReference type="PANTHER" id="PTHR24214">
    <property type="entry name" value="PDZ AND LIM DOMAIN PROTEIN ZASP"/>
    <property type="match status" value="1"/>
</dbReference>
<evidence type="ECO:0000313" key="8">
    <source>
        <dbReference type="Proteomes" id="UP001642540"/>
    </source>
</evidence>
<evidence type="ECO:0000259" key="6">
    <source>
        <dbReference type="PROSITE" id="PS50023"/>
    </source>
</evidence>
<dbReference type="Gene3D" id="2.10.110.10">
    <property type="entry name" value="Cysteine Rich Protein"/>
    <property type="match status" value="5"/>
</dbReference>
<gene>
    <name evidence="7" type="ORF">ODALV1_LOCUS20276</name>
</gene>
<keyword evidence="1 4" id="KW-0479">Metal-binding</keyword>
<evidence type="ECO:0000256" key="2">
    <source>
        <dbReference type="ARBA" id="ARBA00022833"/>
    </source>
</evidence>
<dbReference type="EMBL" id="CAXLJM020000068">
    <property type="protein sequence ID" value="CAL8123694.1"/>
    <property type="molecule type" value="Genomic_DNA"/>
</dbReference>
<dbReference type="PROSITE" id="PS00478">
    <property type="entry name" value="LIM_DOMAIN_1"/>
    <property type="match status" value="3"/>
</dbReference>
<proteinExistence type="predicted"/>
<dbReference type="SMART" id="SM00132">
    <property type="entry name" value="LIM"/>
    <property type="match status" value="5"/>
</dbReference>
<comment type="caution">
    <text evidence="7">The sequence shown here is derived from an EMBL/GenBank/DDBJ whole genome shotgun (WGS) entry which is preliminary data.</text>
</comment>
<evidence type="ECO:0000256" key="1">
    <source>
        <dbReference type="ARBA" id="ARBA00022723"/>
    </source>
</evidence>
<sequence length="435" mass="51144">MVKLKEYLDTTFRRSSKKSSSTGLVTPSPTKTESFTYDRIPDSLSSPSSGFRSRSPSLELKTTIIDTTLNNANYRECFSCKMPIFHFQEHLFAQDRLWHSDCFTCTQCTRKLDPETFKEKNGQPYCEMDYNTMFLPRCYACRKTIPESILPINILKDYYHPECFTCRKCSQVLCPYVHFERNGSYYCEEDYHWLFSPKCATCCEPIRDKTKLTLAMGNTYHEEHFVCFECTRPLPGNSFWKKNGVVYCEEDYHKLFSPKCDRCLEPIRHDGLLALGKKWHRDCCLRCEICDKILREDNYFTEDNKAYCRVDWIKNFAPRCYDCKRPIAEVLKGTAVYALGRQYHPVCFVCQDCNKILDSRSFYPVDNEPYCQDHYHNRTCVDCLKSRSERTRQHEKILKSGTERVKSSMSRRSISPLSVMFGQHSLQRRPKSSQL</sequence>
<dbReference type="SUPFAM" id="SSF57716">
    <property type="entry name" value="Glucocorticoid receptor-like (DNA-binding domain)"/>
    <property type="match status" value="5"/>
</dbReference>
<dbReference type="PANTHER" id="PTHR24214:SF38">
    <property type="entry name" value="PDZ AND LIM DOMAIN PROTEIN ZASP-RELATED"/>
    <property type="match status" value="1"/>
</dbReference>
<dbReference type="CDD" id="cd08368">
    <property type="entry name" value="LIM"/>
    <property type="match status" value="3"/>
</dbReference>
<name>A0ABP1RFF0_9HEXA</name>
<dbReference type="Proteomes" id="UP001642540">
    <property type="component" value="Unassembled WGS sequence"/>
</dbReference>
<feature type="region of interest" description="Disordered" evidence="5">
    <location>
        <begin position="16"/>
        <end position="55"/>
    </location>
</feature>
<dbReference type="Pfam" id="PF00412">
    <property type="entry name" value="LIM"/>
    <property type="match status" value="5"/>
</dbReference>